<dbReference type="SUPFAM" id="SSF52172">
    <property type="entry name" value="CheY-like"/>
    <property type="match status" value="2"/>
</dbReference>
<organism evidence="9">
    <name type="scientific">Bradyrhizobium quebecense</name>
    <dbReference type="NCBI Taxonomy" id="2748629"/>
    <lineage>
        <taxon>Bacteria</taxon>
        <taxon>Pseudomonadati</taxon>
        <taxon>Pseudomonadota</taxon>
        <taxon>Alphaproteobacteria</taxon>
        <taxon>Hyphomicrobiales</taxon>
        <taxon>Nitrobacteraceae</taxon>
        <taxon>Bradyrhizobium</taxon>
    </lineage>
</organism>
<dbReference type="InterPro" id="IPR035965">
    <property type="entry name" value="PAS-like_dom_sf"/>
</dbReference>
<protein>
    <recommendedName>
        <fullName evidence="2">histidine kinase</fullName>
        <ecNumber evidence="2">2.7.13.3</ecNumber>
    </recommendedName>
</protein>
<dbReference type="SUPFAM" id="SSF47384">
    <property type="entry name" value="Homodimeric domain of signal transducing histidine kinase"/>
    <property type="match status" value="1"/>
</dbReference>
<evidence type="ECO:0000259" key="8">
    <source>
        <dbReference type="PROSITE" id="PS50113"/>
    </source>
</evidence>
<comment type="catalytic activity">
    <reaction evidence="1">
        <text>ATP + protein L-histidine = ADP + protein N-phospho-L-histidine.</text>
        <dbReference type="EC" id="2.7.13.3"/>
    </reaction>
</comment>
<feature type="domain" description="Response regulatory" evidence="7">
    <location>
        <begin position="9"/>
        <end position="129"/>
    </location>
</feature>
<dbReference type="Pfam" id="PF08447">
    <property type="entry name" value="PAS_3"/>
    <property type="match status" value="1"/>
</dbReference>
<reference evidence="9" key="1">
    <citation type="submission" date="2020-06" db="EMBL/GenBank/DDBJ databases">
        <title>Whole Genome Sequence of Bradyrhizobium sp. Strain 66S1MB.</title>
        <authorList>
            <person name="Bromfield E."/>
            <person name="Cloutier S."/>
        </authorList>
    </citation>
    <scope>NUCLEOTIDE SEQUENCE</scope>
    <source>
        <strain evidence="9">66S1MB</strain>
    </source>
</reference>
<evidence type="ECO:0000256" key="5">
    <source>
        <dbReference type="SAM" id="Coils"/>
    </source>
</evidence>
<dbReference type="InterPro" id="IPR004358">
    <property type="entry name" value="Sig_transdc_His_kin-like_C"/>
</dbReference>
<dbReference type="InterPro" id="IPR011006">
    <property type="entry name" value="CheY-like_superfamily"/>
</dbReference>
<comment type="caution">
    <text evidence="4">Lacks conserved residue(s) required for the propagation of feature annotation.</text>
</comment>
<dbReference type="PANTHER" id="PTHR43065">
    <property type="entry name" value="SENSOR HISTIDINE KINASE"/>
    <property type="match status" value="1"/>
</dbReference>
<evidence type="ECO:0000259" key="7">
    <source>
        <dbReference type="PROSITE" id="PS50110"/>
    </source>
</evidence>
<dbReference type="InterPro" id="IPR013655">
    <property type="entry name" value="PAS_fold_3"/>
</dbReference>
<dbReference type="Pfam" id="PF00072">
    <property type="entry name" value="Response_reg"/>
    <property type="match status" value="1"/>
</dbReference>
<dbReference type="CDD" id="cd00082">
    <property type="entry name" value="HisKA"/>
    <property type="match status" value="1"/>
</dbReference>
<dbReference type="PROSITE" id="PS50109">
    <property type="entry name" value="HIS_KIN"/>
    <property type="match status" value="1"/>
</dbReference>
<gene>
    <name evidence="9" type="ORF">HU230_03285</name>
</gene>
<dbReference type="InterPro" id="IPR001610">
    <property type="entry name" value="PAC"/>
</dbReference>
<dbReference type="InterPro" id="IPR000014">
    <property type="entry name" value="PAS"/>
</dbReference>
<keyword evidence="3 4" id="KW-0597">Phosphoprotein</keyword>
<dbReference type="Gene3D" id="1.10.287.130">
    <property type="match status" value="1"/>
</dbReference>
<dbReference type="Gene3D" id="3.30.565.10">
    <property type="entry name" value="Histidine kinase-like ATPase, C-terminal domain"/>
    <property type="match status" value="1"/>
</dbReference>
<dbReference type="Pfam" id="PF00512">
    <property type="entry name" value="HisKA"/>
    <property type="match status" value="1"/>
</dbReference>
<dbReference type="CDD" id="cd00130">
    <property type="entry name" value="PAS"/>
    <property type="match status" value="1"/>
</dbReference>
<dbReference type="InterPro" id="IPR036890">
    <property type="entry name" value="HATPase_C_sf"/>
</dbReference>
<evidence type="ECO:0000256" key="4">
    <source>
        <dbReference type="PROSITE-ProRule" id="PRU00169"/>
    </source>
</evidence>
<dbReference type="InterPro" id="IPR005467">
    <property type="entry name" value="His_kinase_dom"/>
</dbReference>
<dbReference type="SMART" id="SM00387">
    <property type="entry name" value="HATPase_c"/>
    <property type="match status" value="1"/>
</dbReference>
<evidence type="ECO:0000259" key="6">
    <source>
        <dbReference type="PROSITE" id="PS50109"/>
    </source>
</evidence>
<feature type="coiled-coil region" evidence="5">
    <location>
        <begin position="272"/>
        <end position="324"/>
    </location>
</feature>
<dbReference type="InterPro" id="IPR003594">
    <property type="entry name" value="HATPase_dom"/>
</dbReference>
<dbReference type="PRINTS" id="PR00344">
    <property type="entry name" value="BCTRLSENSOR"/>
</dbReference>
<feature type="domain" description="Response regulatory" evidence="7">
    <location>
        <begin position="586"/>
        <end position="697"/>
    </location>
</feature>
<dbReference type="EC" id="2.7.13.3" evidence="2"/>
<feature type="modified residue" description="4-aspartylphosphate" evidence="4">
    <location>
        <position position="636"/>
    </location>
</feature>
<dbReference type="SMART" id="SM00086">
    <property type="entry name" value="PAC"/>
    <property type="match status" value="1"/>
</dbReference>
<accession>A0A973WJD4</accession>
<dbReference type="Gene3D" id="3.30.450.20">
    <property type="entry name" value="PAS domain"/>
    <property type="match status" value="1"/>
</dbReference>
<feature type="domain" description="PAC" evidence="8">
    <location>
        <begin position="222"/>
        <end position="274"/>
    </location>
</feature>
<comment type="caution">
    <text evidence="9">The sequence shown here is derived from an EMBL/GenBank/DDBJ whole genome shotgun (WGS) entry which is preliminary data.</text>
</comment>
<feature type="domain" description="Histidine kinase" evidence="6">
    <location>
        <begin position="333"/>
        <end position="566"/>
    </location>
</feature>
<dbReference type="Gene3D" id="2.10.70.100">
    <property type="match status" value="1"/>
</dbReference>
<keyword evidence="5" id="KW-0175">Coiled coil</keyword>
<dbReference type="InterPro" id="IPR001789">
    <property type="entry name" value="Sig_transdc_resp-reg_receiver"/>
</dbReference>
<dbReference type="EMBL" id="JABWSX010000001">
    <property type="protein sequence ID" value="NVL04787.1"/>
    <property type="molecule type" value="Genomic_DNA"/>
</dbReference>
<dbReference type="Pfam" id="PF02518">
    <property type="entry name" value="HATPase_c"/>
    <property type="match status" value="1"/>
</dbReference>
<evidence type="ECO:0000256" key="1">
    <source>
        <dbReference type="ARBA" id="ARBA00000085"/>
    </source>
</evidence>
<dbReference type="SUPFAM" id="SSF55874">
    <property type="entry name" value="ATPase domain of HSP90 chaperone/DNA topoisomerase II/histidine kinase"/>
    <property type="match status" value="1"/>
</dbReference>
<evidence type="ECO:0000256" key="2">
    <source>
        <dbReference type="ARBA" id="ARBA00012438"/>
    </source>
</evidence>
<sequence>MKPGPSSERAVILAASERDAVKTAHLIKEAGYYANICGDLAELEHQVASGAGLAIIADEAIRTADLAGLTSWLNEQPSWSDFPIVLMSEKGGPERNPEAARLGRALGNVTFIERPFHPTTLVSLVAAAVRGRRRQYQTRQILEDLTESEDLLQTALDAGHLGALELHLPDFELEASPTCKAFFGRKPRDPFTYQDLLDAVHPDDRARRSEIVEQTLRTGADYRIEYRNIWPDGTQHWVDVRARAVRRPDGNIRSLVGVCSDITARKTAEIEREALLAQLAAERTALAELTATLELRVEQRTADLMKEVAARERAQEQLRHAQKMEAIGQLTGGVAHDFNNLLMAVMGNLDLLRKRMPEDPRLRRLVDGALQGAERGASLTQRLLAFARQQDLRAVPVDLGALVRDMSELLERSLGPRITLRLDIPDGLPAACVDTNQLELAVLNLAINARDAMPDGGVIEIRLAAWQAKNDQARNDQVGSDQIKGDPALQPGNYLKLSVVDSGSGMSPDVLKRAIEPFFSSKPVGKGTGLGLSMVHGLAVQLGGALQLSSAVGKGTTAVLVLPVATTAPAVESPAPAAQKVKRSAVILLVDDDPLIAMSTMEMLEDLGHRVIGASSGPHALDILRSDQEIDLMMTDHVMPGMTGLELAAASRELRPHLVVLLATGYAELPDGTQVDLPRLAKPYHQDQLRERLDQLLGQGGGQLAAAASSDSLAAPSTLSPSP</sequence>
<dbReference type="AlphaFoldDB" id="A0A973WJD4"/>
<dbReference type="InterPro" id="IPR036097">
    <property type="entry name" value="HisK_dim/P_sf"/>
</dbReference>
<evidence type="ECO:0000313" key="9">
    <source>
        <dbReference type="EMBL" id="NVL04787.1"/>
    </source>
</evidence>
<dbReference type="PROSITE" id="PS50110">
    <property type="entry name" value="RESPONSE_REGULATORY"/>
    <property type="match status" value="2"/>
</dbReference>
<dbReference type="Gene3D" id="3.40.50.2300">
    <property type="match status" value="1"/>
</dbReference>
<dbReference type="SMART" id="SM00388">
    <property type="entry name" value="HisKA"/>
    <property type="match status" value="1"/>
</dbReference>
<dbReference type="RefSeq" id="WP_176528964.1">
    <property type="nucleotide sequence ID" value="NZ_CP088022.1"/>
</dbReference>
<evidence type="ECO:0000256" key="3">
    <source>
        <dbReference type="ARBA" id="ARBA00022553"/>
    </source>
</evidence>
<proteinExistence type="predicted"/>
<dbReference type="SMART" id="SM00448">
    <property type="entry name" value="REC"/>
    <property type="match status" value="1"/>
</dbReference>
<dbReference type="InterPro" id="IPR000700">
    <property type="entry name" value="PAS-assoc_C"/>
</dbReference>
<dbReference type="PROSITE" id="PS50113">
    <property type="entry name" value="PAC"/>
    <property type="match status" value="1"/>
</dbReference>
<dbReference type="InterPro" id="IPR003661">
    <property type="entry name" value="HisK_dim/P_dom"/>
</dbReference>
<dbReference type="PANTHER" id="PTHR43065:SF42">
    <property type="entry name" value="TWO-COMPONENT SENSOR PPRA"/>
    <property type="match status" value="1"/>
</dbReference>
<name>A0A973WJD4_9BRAD</name>
<dbReference type="SUPFAM" id="SSF55785">
    <property type="entry name" value="PYP-like sensor domain (PAS domain)"/>
    <property type="match status" value="1"/>
</dbReference>
<dbReference type="GO" id="GO:0000155">
    <property type="term" value="F:phosphorelay sensor kinase activity"/>
    <property type="evidence" value="ECO:0007669"/>
    <property type="project" value="InterPro"/>
</dbReference>
<dbReference type="NCBIfam" id="TIGR00229">
    <property type="entry name" value="sensory_box"/>
    <property type="match status" value="1"/>
</dbReference>